<dbReference type="Gene3D" id="3.50.50.60">
    <property type="entry name" value="FAD/NAD(P)-binding domain"/>
    <property type="match status" value="1"/>
</dbReference>
<evidence type="ECO:0000256" key="11">
    <source>
        <dbReference type="ARBA" id="ARBA00049220"/>
    </source>
</evidence>
<keyword evidence="15" id="KW-1185">Reference proteome</keyword>
<feature type="domain" description="Fumarate reductase/succinate dehydrogenase flavoprotein-like C-terminal" evidence="13">
    <location>
        <begin position="482"/>
        <end position="625"/>
    </location>
</feature>
<feature type="domain" description="FAD-dependent oxidoreductase 2 FAD-binding" evidence="12">
    <location>
        <begin position="9"/>
        <end position="420"/>
    </location>
</feature>
<dbReference type="Proteomes" id="UP001611383">
    <property type="component" value="Chromosome"/>
</dbReference>
<comment type="similarity">
    <text evidence="3">Belongs to the FAD-dependent oxidoreductase 2 family. FRD/SDH subfamily.</text>
</comment>
<evidence type="ECO:0000256" key="6">
    <source>
        <dbReference type="ARBA" id="ARBA00022630"/>
    </source>
</evidence>
<keyword evidence="5" id="KW-0813">Transport</keyword>
<evidence type="ECO:0000313" key="14">
    <source>
        <dbReference type="EMBL" id="WNG47025.1"/>
    </source>
</evidence>
<keyword evidence="9" id="KW-0560">Oxidoreductase</keyword>
<evidence type="ECO:0000256" key="2">
    <source>
        <dbReference type="ARBA" id="ARBA00004515"/>
    </source>
</evidence>
<gene>
    <name evidence="14" type="primary">sdhA</name>
    <name evidence="14" type="ORF">F0U60_25020</name>
</gene>
<dbReference type="RefSeq" id="WP_395824076.1">
    <property type="nucleotide sequence ID" value="NZ_CP043494.1"/>
</dbReference>
<keyword evidence="8" id="KW-0249">Electron transport</keyword>
<dbReference type="EC" id="1.3.5.1" evidence="4"/>
<comment type="cofactor">
    <cofactor evidence="1">
        <name>FAD</name>
        <dbReference type="ChEBI" id="CHEBI:57692"/>
    </cofactor>
</comment>
<dbReference type="Gene3D" id="1.20.58.100">
    <property type="entry name" value="Fumarate reductase/succinate dehydrogenase flavoprotein-like, C-terminal domain"/>
    <property type="match status" value="1"/>
</dbReference>
<organism evidence="14 15">
    <name type="scientific">Archangium minus</name>
    <dbReference type="NCBI Taxonomy" id="83450"/>
    <lineage>
        <taxon>Bacteria</taxon>
        <taxon>Pseudomonadati</taxon>
        <taxon>Myxococcota</taxon>
        <taxon>Myxococcia</taxon>
        <taxon>Myxococcales</taxon>
        <taxon>Cystobacterineae</taxon>
        <taxon>Archangiaceae</taxon>
        <taxon>Archangium</taxon>
    </lineage>
</organism>
<dbReference type="InterPro" id="IPR027477">
    <property type="entry name" value="Succ_DH/fumarate_Rdtase_cat_sf"/>
</dbReference>
<protein>
    <recommendedName>
        <fullName evidence="4">succinate dehydrogenase</fullName>
        <ecNumber evidence="4">1.3.5.1</ecNumber>
    </recommendedName>
</protein>
<evidence type="ECO:0000256" key="5">
    <source>
        <dbReference type="ARBA" id="ARBA00022448"/>
    </source>
</evidence>
<dbReference type="Gene3D" id="3.90.700.10">
    <property type="entry name" value="Succinate dehydrogenase/fumarate reductase flavoprotein, catalytic domain"/>
    <property type="match status" value="1"/>
</dbReference>
<dbReference type="NCBIfam" id="TIGR01811">
    <property type="entry name" value="sdhA_Bsu"/>
    <property type="match status" value="1"/>
</dbReference>
<dbReference type="InterPro" id="IPR037099">
    <property type="entry name" value="Fum_R/Succ_DH_flav-like_C_sf"/>
</dbReference>
<dbReference type="PROSITE" id="PS00504">
    <property type="entry name" value="FRD_SDH_FAD_BINDING"/>
    <property type="match status" value="1"/>
</dbReference>
<dbReference type="SUPFAM" id="SSF56425">
    <property type="entry name" value="Succinate dehydrogenase/fumarate reductase flavoprotein, catalytic domain"/>
    <property type="match status" value="1"/>
</dbReference>
<keyword evidence="10" id="KW-0472">Membrane</keyword>
<dbReference type="InterPro" id="IPR030664">
    <property type="entry name" value="SdhA/FrdA/AprA"/>
</dbReference>
<comment type="subcellular location">
    <subcellularLocation>
        <location evidence="2">Cell inner membrane</location>
        <topology evidence="2">Peripheral membrane protein</topology>
        <orientation evidence="2">Cytoplasmic side</orientation>
    </subcellularLocation>
</comment>
<keyword evidence="6" id="KW-0285">Flavoprotein</keyword>
<sequence>MAAAARFTVVGGGLAGLMTTIKLAEAGYQVDILSLVPVKRSHSVCAQGGINGAVNTKGEGDSPDIHVKDTLRGGDFLAEQVSVKGMCYAAPGIIYLLDRMGVTFNRTSEGLLDFRRFGGTLHHRTAFAGATTGQQLLYALDEQVRRWEAEGRVTKYEYWEWLGTVKDGSGRCIGSVAMDLRTNEIRTFPAEAVCLATGGPGIVFGRSTNSIINTGTAAGRAFMEGAIYSNGEFIQVHPTSIPGEDKLRLMSESVRGEGGRVWVPKKKGDTRDPKSIPESERWYFLEEKYPKYKNLVPRDVATREIFSVCRELGMGLGGQDAVYLDVTHIPAHVLTAKLGGVMEIYEKFVGDDPRHVPMKIFPGMHYSMGGLYVRFEADPQTQTPLVGSPVNQSTNIPGLYAAGEADYAYHGANRLGANSLLSCIYSGMIGGPAMVAFSKNNAKSATDADNQKYFAESKKFWEDRFATIKKMDGKENAYGLSRELGDLMTENCTVVRYNDRLKKTVEKIREFKDRWKNLNALDTGNVGNRSISYANQLWNMFELAEVIAKSALLRDESRGAHYKPEFSLPEPETKDPTKDPNWMALWKKRHEKWAKTTMARYSAEGPQISYEDLPTPVLDPEPRWYA</sequence>
<accession>A0ABY9WVH1</accession>
<evidence type="ECO:0000256" key="4">
    <source>
        <dbReference type="ARBA" id="ARBA00012792"/>
    </source>
</evidence>
<comment type="catalytic activity">
    <reaction evidence="11">
        <text>a quinone + succinate = fumarate + a quinol</text>
        <dbReference type="Rhea" id="RHEA:40523"/>
        <dbReference type="ChEBI" id="CHEBI:24646"/>
        <dbReference type="ChEBI" id="CHEBI:29806"/>
        <dbReference type="ChEBI" id="CHEBI:30031"/>
        <dbReference type="ChEBI" id="CHEBI:132124"/>
        <dbReference type="EC" id="1.3.5.1"/>
    </reaction>
</comment>
<evidence type="ECO:0000256" key="7">
    <source>
        <dbReference type="ARBA" id="ARBA00022827"/>
    </source>
</evidence>
<evidence type="ECO:0000313" key="15">
    <source>
        <dbReference type="Proteomes" id="UP001611383"/>
    </source>
</evidence>
<dbReference type="InterPro" id="IPR011280">
    <property type="entry name" value="Succ_DH/Fum_Rdt_flav_su"/>
</dbReference>
<dbReference type="SUPFAM" id="SSF46977">
    <property type="entry name" value="Succinate dehydrogenase/fumarate reductase flavoprotein C-terminal domain"/>
    <property type="match status" value="1"/>
</dbReference>
<evidence type="ECO:0000256" key="3">
    <source>
        <dbReference type="ARBA" id="ARBA00008040"/>
    </source>
</evidence>
<evidence type="ECO:0000259" key="12">
    <source>
        <dbReference type="Pfam" id="PF00890"/>
    </source>
</evidence>
<name>A0ABY9WVH1_9BACT</name>
<keyword evidence="7" id="KW-0274">FAD</keyword>
<dbReference type="NCBIfam" id="NF006392">
    <property type="entry name" value="PRK08641.1"/>
    <property type="match status" value="1"/>
</dbReference>
<dbReference type="Pfam" id="PF02910">
    <property type="entry name" value="Succ_DH_flav_C"/>
    <property type="match status" value="1"/>
</dbReference>
<evidence type="ECO:0000256" key="9">
    <source>
        <dbReference type="ARBA" id="ARBA00023002"/>
    </source>
</evidence>
<reference evidence="14 15" key="1">
    <citation type="submission" date="2019-08" db="EMBL/GenBank/DDBJ databases">
        <title>Archangium and Cystobacter genomes.</title>
        <authorList>
            <person name="Chen I.-C.K."/>
            <person name="Wielgoss S."/>
        </authorList>
    </citation>
    <scope>NUCLEOTIDE SEQUENCE [LARGE SCALE GENOMIC DNA]</scope>
    <source>
        <strain evidence="14 15">Cbm 6</strain>
    </source>
</reference>
<dbReference type="InterPro" id="IPR015939">
    <property type="entry name" value="Fum_Rdtase/Succ_DH_flav-like_C"/>
</dbReference>
<dbReference type="PANTHER" id="PTHR11632">
    <property type="entry name" value="SUCCINATE DEHYDROGENASE 2 FLAVOPROTEIN SUBUNIT"/>
    <property type="match status" value="1"/>
</dbReference>
<dbReference type="Pfam" id="PF00890">
    <property type="entry name" value="FAD_binding_2"/>
    <property type="match status" value="1"/>
</dbReference>
<dbReference type="InterPro" id="IPR003952">
    <property type="entry name" value="FRD_SDH_FAD_BS"/>
</dbReference>
<evidence type="ECO:0000256" key="10">
    <source>
        <dbReference type="ARBA" id="ARBA00023136"/>
    </source>
</evidence>
<dbReference type="InterPro" id="IPR003953">
    <property type="entry name" value="FAD-dep_OxRdtase_2_FAD-bd"/>
</dbReference>
<proteinExistence type="inferred from homology"/>
<evidence type="ECO:0000256" key="1">
    <source>
        <dbReference type="ARBA" id="ARBA00001974"/>
    </source>
</evidence>
<evidence type="ECO:0000259" key="13">
    <source>
        <dbReference type="Pfam" id="PF02910"/>
    </source>
</evidence>
<dbReference type="EMBL" id="CP043494">
    <property type="protein sequence ID" value="WNG47025.1"/>
    <property type="molecule type" value="Genomic_DNA"/>
</dbReference>
<evidence type="ECO:0000256" key="8">
    <source>
        <dbReference type="ARBA" id="ARBA00022982"/>
    </source>
</evidence>
<dbReference type="InterPro" id="IPR036188">
    <property type="entry name" value="FAD/NAD-bd_sf"/>
</dbReference>
<dbReference type="SUPFAM" id="SSF51905">
    <property type="entry name" value="FAD/NAD(P)-binding domain"/>
    <property type="match status" value="1"/>
</dbReference>
<dbReference type="PANTHER" id="PTHR11632:SF53">
    <property type="entry name" value="SUCCINATE DEHYDROGENASE FLAVOPROTEIN SUBUNIT"/>
    <property type="match status" value="1"/>
</dbReference>